<evidence type="ECO:0000256" key="12">
    <source>
        <dbReference type="ARBA" id="ARBA00075328"/>
    </source>
</evidence>
<evidence type="ECO:0000256" key="9">
    <source>
        <dbReference type="ARBA" id="ARBA00066884"/>
    </source>
</evidence>
<comment type="similarity">
    <text evidence="2">Belongs to the HesA/MoeB/ThiF family.</text>
</comment>
<evidence type="ECO:0000256" key="8">
    <source>
        <dbReference type="ARBA" id="ARBA00063809"/>
    </source>
</evidence>
<dbReference type="GO" id="GO:0008146">
    <property type="term" value="F:sulfotransferase activity"/>
    <property type="evidence" value="ECO:0007669"/>
    <property type="project" value="TreeGrafter"/>
</dbReference>
<dbReference type="EMBL" id="CP067393">
    <property type="protein sequence ID" value="QQP87120.1"/>
    <property type="molecule type" value="Genomic_DNA"/>
</dbReference>
<sequence>MLTDEELLRYSRQVLLAEVDVAGQLKLKQSRVLIIGMGGLGAPVALYLAAAGVGQLILADFDQVDLTNLQRQVIYSTDQLKQQKVIAAKQRLMALNPAIAIETVVEAINEDNISGLFEQADIVLDCTDNFLIRDLINRTSVLKKKAVISGAAIRLQGQITAFDPNQKTSPCYHCLYGEGGDEQLTCSEAGVLGPMVGVIGSMQALETIKLLLSFGRSLVGRLIIFNGLNSEFRELKVLKDPACKVCGEQYGK</sequence>
<evidence type="ECO:0000256" key="7">
    <source>
        <dbReference type="ARBA" id="ARBA00055169"/>
    </source>
</evidence>
<name>A0A974NHV5_9GAMM</name>
<dbReference type="GO" id="GO:0004792">
    <property type="term" value="F:thiosulfate-cyanide sulfurtransferase activity"/>
    <property type="evidence" value="ECO:0007669"/>
    <property type="project" value="TreeGrafter"/>
</dbReference>
<comment type="catalytic activity">
    <reaction evidence="6">
        <text>[molybdopterin-synthase sulfur-carrier protein]-C-terminal Gly-Gly + ATP + H(+) = [molybdopterin-synthase sulfur-carrier protein]-C-terminal Gly-Gly-AMP + diphosphate</text>
        <dbReference type="Rhea" id="RHEA:43616"/>
        <dbReference type="Rhea" id="RHEA-COMP:12159"/>
        <dbReference type="Rhea" id="RHEA-COMP:12202"/>
        <dbReference type="ChEBI" id="CHEBI:15378"/>
        <dbReference type="ChEBI" id="CHEBI:30616"/>
        <dbReference type="ChEBI" id="CHEBI:33019"/>
        <dbReference type="ChEBI" id="CHEBI:90618"/>
        <dbReference type="ChEBI" id="CHEBI:90778"/>
        <dbReference type="EC" id="2.7.7.80"/>
    </reaction>
</comment>
<keyword evidence="16" id="KW-0548">Nucleotidyltransferase</keyword>
<evidence type="ECO:0000256" key="10">
    <source>
        <dbReference type="ARBA" id="ARBA00073635"/>
    </source>
</evidence>
<evidence type="ECO:0000313" key="16">
    <source>
        <dbReference type="EMBL" id="QQP87120.1"/>
    </source>
</evidence>
<dbReference type="FunFam" id="3.40.50.720:FF:000033">
    <property type="entry name" value="Adenylyltransferase and sulfurtransferase MOCS3"/>
    <property type="match status" value="1"/>
</dbReference>
<dbReference type="GO" id="GO:0008641">
    <property type="term" value="F:ubiquitin-like modifier activating enzyme activity"/>
    <property type="evidence" value="ECO:0007669"/>
    <property type="project" value="InterPro"/>
</dbReference>
<keyword evidence="3" id="KW-0808">Transferase</keyword>
<dbReference type="Gene3D" id="3.40.50.720">
    <property type="entry name" value="NAD(P)-binding Rossmann-like Domain"/>
    <property type="match status" value="1"/>
</dbReference>
<dbReference type="GO" id="GO:0061605">
    <property type="term" value="F:molybdopterin-synthase adenylyltransferase activity"/>
    <property type="evidence" value="ECO:0007669"/>
    <property type="project" value="UniProtKB-EC"/>
</dbReference>
<evidence type="ECO:0000259" key="15">
    <source>
        <dbReference type="Pfam" id="PF00899"/>
    </source>
</evidence>
<dbReference type="PANTHER" id="PTHR10953">
    <property type="entry name" value="UBIQUITIN-ACTIVATING ENZYME E1"/>
    <property type="match status" value="1"/>
</dbReference>
<accession>A0A974NHV5</accession>
<gene>
    <name evidence="16" type="primary">moeB</name>
    <name evidence="16" type="ORF">JHT90_03435</name>
</gene>
<dbReference type="GO" id="GO:0005524">
    <property type="term" value="F:ATP binding"/>
    <property type="evidence" value="ECO:0007669"/>
    <property type="project" value="UniProtKB-KW"/>
</dbReference>
<comment type="subunit">
    <text evidence="8">Homodimer. Forms a stable heterotetrameric complex of 2 MoeB and 2 MoaD during adenylation of MoaD.</text>
</comment>
<reference evidence="16 17" key="1">
    <citation type="submission" date="2021-01" db="EMBL/GenBank/DDBJ databases">
        <title>Entomomonas sp. F2A isolated from a house cricket (Acheta domesticus).</title>
        <authorList>
            <person name="Spergser J."/>
            <person name="Busse H.-J."/>
        </authorList>
    </citation>
    <scope>NUCLEOTIDE SEQUENCE [LARGE SCALE GENOMIC DNA]</scope>
    <source>
        <strain evidence="16 17">F2A</strain>
    </source>
</reference>
<dbReference type="InterPro" id="IPR000594">
    <property type="entry name" value="ThiF_NAD_FAD-bd"/>
</dbReference>
<keyword evidence="4" id="KW-0547">Nucleotide-binding</keyword>
<dbReference type="PANTHER" id="PTHR10953:SF102">
    <property type="entry name" value="ADENYLYLTRANSFERASE AND SULFURTRANSFERASE MOCS3"/>
    <property type="match status" value="1"/>
</dbReference>
<evidence type="ECO:0000256" key="3">
    <source>
        <dbReference type="ARBA" id="ARBA00022679"/>
    </source>
</evidence>
<dbReference type="AlphaFoldDB" id="A0A974NHV5"/>
<protein>
    <recommendedName>
        <fullName evidence="10">Molybdopterin-synthase adenylyltransferase</fullName>
        <ecNumber evidence="9">2.7.7.80</ecNumber>
    </recommendedName>
    <alternativeName>
        <fullName evidence="13">MoaD protein adenylase</fullName>
    </alternativeName>
    <alternativeName>
        <fullName evidence="11">Molybdopterin-converting factor subunit 1 adenylase</fullName>
    </alternativeName>
    <alternativeName>
        <fullName evidence="12">Sulfur carrier protein MoaD adenylyltransferase</fullName>
    </alternativeName>
</protein>
<keyword evidence="17" id="KW-1185">Reference proteome</keyword>
<dbReference type="SUPFAM" id="SSF69572">
    <property type="entry name" value="Activating enzymes of the ubiquitin-like proteins"/>
    <property type="match status" value="1"/>
</dbReference>
<evidence type="ECO:0000256" key="1">
    <source>
        <dbReference type="ARBA" id="ARBA00005046"/>
    </source>
</evidence>
<evidence type="ECO:0000256" key="5">
    <source>
        <dbReference type="ARBA" id="ARBA00022840"/>
    </source>
</evidence>
<dbReference type="NCBIfam" id="NF004281">
    <property type="entry name" value="PRK05690.1"/>
    <property type="match status" value="1"/>
</dbReference>
<dbReference type="EC" id="2.7.7.80" evidence="9"/>
<dbReference type="RefSeq" id="WP_201095746.1">
    <property type="nucleotide sequence ID" value="NZ_CP067393.1"/>
</dbReference>
<evidence type="ECO:0000256" key="6">
    <source>
        <dbReference type="ARBA" id="ARBA00052218"/>
    </source>
</evidence>
<evidence type="ECO:0000256" key="4">
    <source>
        <dbReference type="ARBA" id="ARBA00022741"/>
    </source>
</evidence>
<evidence type="ECO:0000256" key="11">
    <source>
        <dbReference type="ARBA" id="ARBA00075110"/>
    </source>
</evidence>
<evidence type="ECO:0000313" key="17">
    <source>
        <dbReference type="Proteomes" id="UP000595278"/>
    </source>
</evidence>
<keyword evidence="5" id="KW-0067">ATP-binding</keyword>
<dbReference type="Pfam" id="PF00899">
    <property type="entry name" value="ThiF"/>
    <property type="match status" value="1"/>
</dbReference>
<dbReference type="InterPro" id="IPR045886">
    <property type="entry name" value="ThiF/MoeB/HesA"/>
</dbReference>
<dbReference type="Proteomes" id="UP000595278">
    <property type="component" value="Chromosome"/>
</dbReference>
<dbReference type="InterPro" id="IPR035985">
    <property type="entry name" value="Ubiquitin-activating_enz"/>
</dbReference>
<keyword evidence="14" id="KW-0812">Transmembrane</keyword>
<evidence type="ECO:0000256" key="14">
    <source>
        <dbReference type="SAM" id="Phobius"/>
    </source>
</evidence>
<proteinExistence type="inferred from homology"/>
<evidence type="ECO:0000256" key="13">
    <source>
        <dbReference type="ARBA" id="ARBA00078531"/>
    </source>
</evidence>
<comment type="pathway">
    <text evidence="1">Cofactor biosynthesis; molybdopterin biosynthesis.</text>
</comment>
<feature type="transmembrane region" description="Helical" evidence="14">
    <location>
        <begin position="32"/>
        <end position="58"/>
    </location>
</feature>
<keyword evidence="14" id="KW-0472">Membrane</keyword>
<dbReference type="GO" id="GO:0005829">
    <property type="term" value="C:cytosol"/>
    <property type="evidence" value="ECO:0007669"/>
    <property type="project" value="TreeGrafter"/>
</dbReference>
<feature type="domain" description="THIF-type NAD/FAD binding fold" evidence="15">
    <location>
        <begin position="10"/>
        <end position="245"/>
    </location>
</feature>
<dbReference type="KEGG" id="eaz:JHT90_03435"/>
<dbReference type="CDD" id="cd00757">
    <property type="entry name" value="ThiF_MoeB_HesA_family"/>
    <property type="match status" value="1"/>
</dbReference>
<evidence type="ECO:0000256" key="2">
    <source>
        <dbReference type="ARBA" id="ARBA00009919"/>
    </source>
</evidence>
<comment type="function">
    <text evidence="7">Catalyzes the adenylation by ATP of the carboxyl group of the C-terminal glycine of sulfur carrier protein MoaD.</text>
</comment>
<organism evidence="16 17">
    <name type="scientific">Entomomonas asaccharolytica</name>
    <dbReference type="NCBI Taxonomy" id="2785331"/>
    <lineage>
        <taxon>Bacteria</taxon>
        <taxon>Pseudomonadati</taxon>
        <taxon>Pseudomonadota</taxon>
        <taxon>Gammaproteobacteria</taxon>
        <taxon>Pseudomonadales</taxon>
        <taxon>Pseudomonadaceae</taxon>
        <taxon>Entomomonas</taxon>
    </lineage>
</organism>
<keyword evidence="14" id="KW-1133">Transmembrane helix</keyword>